<keyword evidence="2" id="KW-0732">Signal</keyword>
<sequence length="209" mass="22257">MSASTLSRLLPAGSLAWGLPGVLLRSASLLVHHQPCAPSTSGRVQESQLQWSCYYATSHGTGAPKAASTQSSSTTSAASAAASATSAARPAAVSSEAGGDGASSAPFYAGLAARYPDPDTVPDHVMHRLRNTLFGRAVRPRETTGRRALARPLQGKALTDWYWMPPNESPGFHSEEDEYELRRALNRRHTKEAEAEAADTGADKKKKRK</sequence>
<reference evidence="5" key="2">
    <citation type="submission" date="2021-08" db="PDB data bank">
        <title>The Chlamydomonas mitochondrial ribosome: how to build a ribosome from RNA fragments.</title>
        <authorList>
            <person name="Waltz F."/>
            <person name="Salinas-Giege T."/>
            <person name="Englmeier R."/>
            <person name="Meichel H."/>
            <person name="Soufari H."/>
            <person name="Kuhn L."/>
            <person name="Pfeffer S."/>
            <person name="Foerster F."/>
            <person name="Engel B.D."/>
            <person name="Giege P."/>
            <person name="Drouard L."/>
            <person name="Hashem Y."/>
        </authorList>
    </citation>
    <scope>STRUCTURE BY ELECTRON MICROSCOPY (4.20 ANGSTROMS)</scope>
</reference>
<protein>
    <submittedName>
        <fullName evidence="3">Uncharacterized protein</fullName>
    </submittedName>
</protein>
<keyword evidence="4" id="KW-1185">Reference proteome</keyword>
<keyword evidence="5" id="KW-0002">3D-structure</keyword>
<dbReference type="RefSeq" id="XP_001703575.1">
    <property type="nucleotide sequence ID" value="XM_001703523.2"/>
</dbReference>
<feature type="region of interest" description="Disordered" evidence="1">
    <location>
        <begin position="165"/>
        <end position="209"/>
    </location>
</feature>
<dbReference type="SMR" id="A8JI15"/>
<evidence type="ECO:0000256" key="1">
    <source>
        <dbReference type="SAM" id="MobiDB-lite"/>
    </source>
</evidence>
<reference evidence="3 4" key="1">
    <citation type="journal article" date="2007" name="Science">
        <title>The Chlamydomonas genome reveals the evolution of key animal and plant functions.</title>
        <authorList>
            <person name="Merchant S.S."/>
            <person name="Prochnik S.E."/>
            <person name="Vallon O."/>
            <person name="Harris E.H."/>
            <person name="Karpowicz S.J."/>
            <person name="Witman G.B."/>
            <person name="Terry A."/>
            <person name="Salamov A."/>
            <person name="Fritz-Laylin L.K."/>
            <person name="Marechal-Drouard L."/>
            <person name="Marshall W.F."/>
            <person name="Qu L.H."/>
            <person name="Nelson D.R."/>
            <person name="Sanderfoot A.A."/>
            <person name="Spalding M.H."/>
            <person name="Kapitonov V.V."/>
            <person name="Ren Q."/>
            <person name="Ferris P."/>
            <person name="Lindquist E."/>
            <person name="Shapiro H."/>
            <person name="Lucas S.M."/>
            <person name="Grimwood J."/>
            <person name="Schmutz J."/>
            <person name="Cardol P."/>
            <person name="Cerutti H."/>
            <person name="Chanfreau G."/>
            <person name="Chen C.L."/>
            <person name="Cognat V."/>
            <person name="Croft M.T."/>
            <person name="Dent R."/>
            <person name="Dutcher S."/>
            <person name="Fernandez E."/>
            <person name="Fukuzawa H."/>
            <person name="Gonzalez-Ballester D."/>
            <person name="Gonzalez-Halphen D."/>
            <person name="Hallmann A."/>
            <person name="Hanikenne M."/>
            <person name="Hippler M."/>
            <person name="Inwood W."/>
            <person name="Jabbari K."/>
            <person name="Kalanon M."/>
            <person name="Kuras R."/>
            <person name="Lefebvre P.A."/>
            <person name="Lemaire S.D."/>
            <person name="Lobanov A.V."/>
            <person name="Lohr M."/>
            <person name="Manuell A."/>
            <person name="Meier I."/>
            <person name="Mets L."/>
            <person name="Mittag M."/>
            <person name="Mittelmeier T."/>
            <person name="Moroney J.V."/>
            <person name="Moseley J."/>
            <person name="Napoli C."/>
            <person name="Nedelcu A.M."/>
            <person name="Niyogi K."/>
            <person name="Novoselov S.V."/>
            <person name="Paulsen I.T."/>
            <person name="Pazour G."/>
            <person name="Purton S."/>
            <person name="Ral J.P."/>
            <person name="Riano-Pachon D.M."/>
            <person name="Riekhof W."/>
            <person name="Rymarquis L."/>
            <person name="Schroda M."/>
            <person name="Stern D."/>
            <person name="Umen J."/>
            <person name="Willows R."/>
            <person name="Wilson N."/>
            <person name="Zimmer S.L."/>
            <person name="Allmer J."/>
            <person name="Balk J."/>
            <person name="Bisova K."/>
            <person name="Chen C.J."/>
            <person name="Elias M."/>
            <person name="Gendler K."/>
            <person name="Hauser C."/>
            <person name="Lamb M.R."/>
            <person name="Ledford H."/>
            <person name="Long J.C."/>
            <person name="Minagawa J."/>
            <person name="Page M.D."/>
            <person name="Pan J."/>
            <person name="Pootakham W."/>
            <person name="Roje S."/>
            <person name="Rose A."/>
            <person name="Stahlberg E."/>
            <person name="Terauchi A.M."/>
            <person name="Yang P."/>
            <person name="Ball S."/>
            <person name="Bowler C."/>
            <person name="Dieckmann C.L."/>
            <person name="Gladyshev V.N."/>
            <person name="Green P."/>
            <person name="Jorgensen R."/>
            <person name="Mayfield S."/>
            <person name="Mueller-Roeber B."/>
            <person name="Rajamani S."/>
            <person name="Sayre R.T."/>
            <person name="Brokstein P."/>
            <person name="Dubchak I."/>
            <person name="Goodstein D."/>
            <person name="Hornick L."/>
            <person name="Huang Y.W."/>
            <person name="Jhaveri J."/>
            <person name="Luo Y."/>
            <person name="Martinez D."/>
            <person name="Ngau W.C."/>
            <person name="Otillar B."/>
            <person name="Poliakov A."/>
            <person name="Porter A."/>
            <person name="Szajkowski L."/>
            <person name="Werner G."/>
            <person name="Zhou K."/>
            <person name="Grigoriev I.V."/>
            <person name="Rokhsar D.S."/>
            <person name="Grossman A.R."/>
        </authorList>
    </citation>
    <scope>NUCLEOTIDE SEQUENCE [LARGE SCALE GENOMIC DNA]</scope>
    <source>
        <strain evidence="4">CC-503</strain>
    </source>
</reference>
<feature type="chain" id="PRO_5014297530" evidence="2">
    <location>
        <begin position="17"/>
        <end position="209"/>
    </location>
</feature>
<dbReference type="EMBL" id="CM008978">
    <property type="protein sequence ID" value="PNW71125.1"/>
    <property type="molecule type" value="Genomic_DNA"/>
</dbReference>
<accession>A8JI15</accession>
<dbReference type="GeneID" id="5729115"/>
<dbReference type="PDB" id="7PKQ">
    <property type="method" value="EM"/>
    <property type="resolution" value="4.20 A"/>
    <property type="chains" value="y=1-209"/>
</dbReference>
<feature type="signal peptide" evidence="2">
    <location>
        <begin position="1"/>
        <end position="16"/>
    </location>
</feature>
<evidence type="ECO:0007829" key="5">
    <source>
        <dbReference type="PDB" id="7PKQ"/>
    </source>
</evidence>
<dbReference type="KEGG" id="cre:CHLRE_17g747697v5"/>
<organism evidence="3 4">
    <name type="scientific">Chlamydomonas reinhardtii</name>
    <name type="common">Chlamydomonas smithii</name>
    <dbReference type="NCBI Taxonomy" id="3055"/>
    <lineage>
        <taxon>Eukaryota</taxon>
        <taxon>Viridiplantae</taxon>
        <taxon>Chlorophyta</taxon>
        <taxon>core chlorophytes</taxon>
        <taxon>Chlorophyceae</taxon>
        <taxon>CS clade</taxon>
        <taxon>Chlamydomonadales</taxon>
        <taxon>Chlamydomonadaceae</taxon>
        <taxon>Chlamydomonas</taxon>
    </lineage>
</organism>
<evidence type="ECO:0000313" key="4">
    <source>
        <dbReference type="Proteomes" id="UP000006906"/>
    </source>
</evidence>
<dbReference type="Gramene" id="PNW71125">
    <property type="protein sequence ID" value="PNW71125"/>
    <property type="gene ID" value="CHLRE_17g747697v5"/>
</dbReference>
<proteinExistence type="evidence at protein level"/>
<dbReference type="EMDB" id="EMD-13477"/>
<dbReference type="InParanoid" id="A8JI15"/>
<name>A8JI15_CHLRE</name>
<dbReference type="Proteomes" id="UP000006906">
    <property type="component" value="Chromosome 17"/>
</dbReference>
<evidence type="ECO:0000313" key="3">
    <source>
        <dbReference type="EMBL" id="PNW71125.1"/>
    </source>
</evidence>
<gene>
    <name evidence="3" type="ORF">CHLRE_17g747697v5</name>
</gene>
<dbReference type="HOGENOM" id="CLU_1317105_0_0_1"/>
<dbReference type="PaxDb" id="3055-EDO96487"/>
<dbReference type="AlphaFoldDB" id="A8JI15"/>
<dbReference type="OrthoDB" id="536602at2759"/>
<evidence type="ECO:0000256" key="2">
    <source>
        <dbReference type="SAM" id="SignalP"/>
    </source>
</evidence>